<evidence type="ECO:0000313" key="12">
    <source>
        <dbReference type="Proteomes" id="UP000321155"/>
    </source>
</evidence>
<dbReference type="Proteomes" id="UP000321155">
    <property type="component" value="Unassembled WGS sequence"/>
</dbReference>
<keyword evidence="3 6" id="KW-0812">Transmembrane</keyword>
<name>A0A0U3HX76_9MICC</name>
<gene>
    <name evidence="9" type="ORF">AS188_10270</name>
    <name evidence="10" type="ORF">KFL01_08160</name>
</gene>
<keyword evidence="12" id="KW-1185">Reference proteome</keyword>
<evidence type="ECO:0000313" key="10">
    <source>
        <dbReference type="EMBL" id="GEO91510.1"/>
    </source>
</evidence>
<dbReference type="STRING" id="446860.AS188_10270"/>
<dbReference type="Proteomes" id="UP000057181">
    <property type="component" value="Chromosome"/>
</dbReference>
<comment type="subcellular location">
    <subcellularLocation>
        <location evidence="1">Membrane</location>
        <topology evidence="1">Multi-pass membrane protein</topology>
    </subcellularLocation>
</comment>
<dbReference type="Pfam" id="PF03600">
    <property type="entry name" value="CitMHS"/>
    <property type="match status" value="1"/>
</dbReference>
<dbReference type="EMBL" id="CP013254">
    <property type="protein sequence ID" value="ALU40063.1"/>
    <property type="molecule type" value="Genomic_DNA"/>
</dbReference>
<dbReference type="AlphaFoldDB" id="A0A0U3HX76"/>
<keyword evidence="2" id="KW-0813">Transport</keyword>
<dbReference type="Pfam" id="PF07158">
    <property type="entry name" value="MatC_N"/>
    <property type="match status" value="1"/>
</dbReference>
<accession>A0A0U3HX76</accession>
<dbReference type="GO" id="GO:0016020">
    <property type="term" value="C:membrane"/>
    <property type="evidence" value="ECO:0007669"/>
    <property type="project" value="UniProtKB-SubCell"/>
</dbReference>
<evidence type="ECO:0000256" key="6">
    <source>
        <dbReference type="SAM" id="Phobius"/>
    </source>
</evidence>
<feature type="transmembrane region" description="Helical" evidence="6">
    <location>
        <begin position="177"/>
        <end position="196"/>
    </location>
</feature>
<reference evidence="9 11" key="1">
    <citation type="submission" date="2015-11" db="EMBL/GenBank/DDBJ databases">
        <title>Complete Genome Sequence of Kocuria flava strain HO-9041.</title>
        <authorList>
            <person name="Zhou M."/>
            <person name="Dai J."/>
        </authorList>
    </citation>
    <scope>NUCLEOTIDE SEQUENCE [LARGE SCALE GENOMIC DNA]</scope>
    <source>
        <strain evidence="9 11">HO-9041</strain>
    </source>
</reference>
<feature type="transmembrane region" description="Helical" evidence="6">
    <location>
        <begin position="274"/>
        <end position="307"/>
    </location>
</feature>
<evidence type="ECO:0000256" key="2">
    <source>
        <dbReference type="ARBA" id="ARBA00022448"/>
    </source>
</evidence>
<dbReference type="InterPro" id="IPR009827">
    <property type="entry name" value="MatC_N"/>
</dbReference>
<evidence type="ECO:0000256" key="5">
    <source>
        <dbReference type="ARBA" id="ARBA00023136"/>
    </source>
</evidence>
<dbReference type="RefSeq" id="WP_058858768.1">
    <property type="nucleotide sequence ID" value="NZ_BJZR01000014.1"/>
</dbReference>
<proteinExistence type="predicted"/>
<feature type="domain" description="Citrate transporter-like" evidence="7">
    <location>
        <begin position="283"/>
        <end position="459"/>
    </location>
</feature>
<keyword evidence="5 6" id="KW-0472">Membrane</keyword>
<feature type="transmembrane region" description="Helical" evidence="6">
    <location>
        <begin position="92"/>
        <end position="120"/>
    </location>
</feature>
<protein>
    <submittedName>
        <fullName evidence="9">C4-dicarboxylate ABC transporter</fullName>
    </submittedName>
</protein>
<reference evidence="10 12" key="2">
    <citation type="submission" date="2019-07" db="EMBL/GenBank/DDBJ databases">
        <title>Whole genome shotgun sequence of Kocuria flava NBRC 107626.</title>
        <authorList>
            <person name="Hosoyama A."/>
            <person name="Uohara A."/>
            <person name="Ohji S."/>
            <person name="Ichikawa N."/>
        </authorList>
    </citation>
    <scope>NUCLEOTIDE SEQUENCE [LARGE SCALE GENOMIC DNA]</scope>
    <source>
        <strain evidence="10 12">NBRC 107626</strain>
    </source>
</reference>
<evidence type="ECO:0000256" key="1">
    <source>
        <dbReference type="ARBA" id="ARBA00004141"/>
    </source>
</evidence>
<evidence type="ECO:0000256" key="4">
    <source>
        <dbReference type="ARBA" id="ARBA00022989"/>
    </source>
</evidence>
<dbReference type="GO" id="GO:0055085">
    <property type="term" value="P:transmembrane transport"/>
    <property type="evidence" value="ECO:0007669"/>
    <property type="project" value="InterPro"/>
</dbReference>
<dbReference type="InterPro" id="IPR004680">
    <property type="entry name" value="Cit_transptr-like_dom"/>
</dbReference>
<evidence type="ECO:0000256" key="3">
    <source>
        <dbReference type="ARBA" id="ARBA00022692"/>
    </source>
</evidence>
<evidence type="ECO:0000313" key="11">
    <source>
        <dbReference type="Proteomes" id="UP000057181"/>
    </source>
</evidence>
<feature type="transmembrane region" description="Helical" evidence="6">
    <location>
        <begin position="358"/>
        <end position="383"/>
    </location>
</feature>
<feature type="transmembrane region" description="Helical" evidence="6">
    <location>
        <begin position="57"/>
        <end position="80"/>
    </location>
</feature>
<feature type="transmembrane region" description="Helical" evidence="6">
    <location>
        <begin position="319"/>
        <end position="337"/>
    </location>
</feature>
<evidence type="ECO:0000259" key="7">
    <source>
        <dbReference type="Pfam" id="PF03600"/>
    </source>
</evidence>
<sequence>MSLSLIAFLVLIAAFALGSFTRINAGLVATVAAFGVGALVAGMPVKDVIAQFPSGLFFILVGATLLFGIVRVTGTIDLMAYWAERLAGRRRLLVPALMFLLTAVLASAGAFTPAAIAIVAPVALALGTRFGISTLAMGLVIVQGANAGAFSPVNPFGVLANVMLDEAGGSGQDTLKLYIYCFVFNAILAVLAYAAVQTIMNRRHARAVEPTPGTTEGPGATEAVAETAWQDPREEAEAAGTQGGVLTAAPQTKVAPKPTVEGPVKVDVTPMRVLTLAGLVALLVLTTAFGLDVGVASLVIALVLICVKPAVQKPAVEDIPWSAIILVTGIVTYVGMLEAMGALEELQAGIASLGNSSVAALITSYVVGIVSAFASTTGTLGVISPIVTPIATDPLLSPIGVVTAIAISSSVVDVSPMSTSGALLMASAQPKDERLFFRALLLWAIAMIGVVPLLVWFIFVQLGLG</sequence>
<feature type="transmembrane region" description="Helical" evidence="6">
    <location>
        <begin position="395"/>
        <end position="414"/>
    </location>
</feature>
<feature type="domain" description="Dicarboxylate carrier MatC N-terminal" evidence="8">
    <location>
        <begin position="1"/>
        <end position="149"/>
    </location>
</feature>
<feature type="transmembrane region" description="Helical" evidence="6">
    <location>
        <begin position="435"/>
        <end position="459"/>
    </location>
</feature>
<dbReference type="OrthoDB" id="8738207at2"/>
<organism evidence="9 11">
    <name type="scientific">Kocuria flava</name>
    <dbReference type="NCBI Taxonomy" id="446860"/>
    <lineage>
        <taxon>Bacteria</taxon>
        <taxon>Bacillati</taxon>
        <taxon>Actinomycetota</taxon>
        <taxon>Actinomycetes</taxon>
        <taxon>Micrococcales</taxon>
        <taxon>Micrococcaceae</taxon>
        <taxon>Kocuria</taxon>
    </lineage>
</organism>
<evidence type="ECO:0000313" key="9">
    <source>
        <dbReference type="EMBL" id="ALU40063.1"/>
    </source>
</evidence>
<keyword evidence="4 6" id="KW-1133">Transmembrane helix</keyword>
<evidence type="ECO:0000259" key="8">
    <source>
        <dbReference type="Pfam" id="PF07158"/>
    </source>
</evidence>
<dbReference type="EMBL" id="BJZR01000014">
    <property type="protein sequence ID" value="GEO91510.1"/>
    <property type="molecule type" value="Genomic_DNA"/>
</dbReference>
<dbReference type="KEGG" id="kfv:AS188_10270"/>